<reference evidence="1" key="1">
    <citation type="submission" date="2020-05" db="UniProtKB">
        <authorList>
            <consortium name="EnsemblMetazoa"/>
        </authorList>
    </citation>
    <scope>IDENTIFICATION</scope>
    <source>
        <strain evidence="1">JHB</strain>
    </source>
</reference>
<evidence type="ECO:0000313" key="1">
    <source>
        <dbReference type="EnsemblMetazoa" id="CPIJ020290-PA"/>
    </source>
</evidence>
<organism evidence="1 2">
    <name type="scientific">Culex quinquefasciatus</name>
    <name type="common">Southern house mosquito</name>
    <name type="synonym">Culex pungens</name>
    <dbReference type="NCBI Taxonomy" id="7176"/>
    <lineage>
        <taxon>Eukaryota</taxon>
        <taxon>Metazoa</taxon>
        <taxon>Ecdysozoa</taxon>
        <taxon>Arthropoda</taxon>
        <taxon>Hexapoda</taxon>
        <taxon>Insecta</taxon>
        <taxon>Pterygota</taxon>
        <taxon>Neoptera</taxon>
        <taxon>Endopterygota</taxon>
        <taxon>Diptera</taxon>
        <taxon>Nematocera</taxon>
        <taxon>Culicoidea</taxon>
        <taxon>Culicidae</taxon>
        <taxon>Culicinae</taxon>
        <taxon>Culicini</taxon>
        <taxon>Culex</taxon>
        <taxon>Culex</taxon>
    </lineage>
</organism>
<protein>
    <submittedName>
        <fullName evidence="1">Uncharacterized protein</fullName>
    </submittedName>
</protein>
<evidence type="ECO:0000313" key="2">
    <source>
        <dbReference type="Proteomes" id="UP000002320"/>
    </source>
</evidence>
<dbReference type="AntiFam" id="ANF00010">
    <property type="entry name" value="tRNA translation"/>
</dbReference>
<dbReference type="InParanoid" id="A0A1S4KI50"/>
<dbReference type="AlphaFoldDB" id="A0A1S4KI50"/>
<dbReference type="VEuPathDB" id="VectorBase:CPIJ020290"/>
<proteinExistence type="predicted"/>
<dbReference type="Proteomes" id="UP000002320">
    <property type="component" value="Unassembled WGS sequence"/>
</dbReference>
<sequence>MDFKFAENKKGSCRQCDSSDDVEEFMSFVPPVWINRTAHWTHNPEVAGSNPAAGALKFFVTFYGEDDVNEQTQNVAVNPSRGKCQNKNL</sequence>
<name>A0A1S4KI50_CULQU</name>
<dbReference type="EnsemblMetazoa" id="CPIJ020290-RA">
    <property type="protein sequence ID" value="CPIJ020290-PA"/>
    <property type="gene ID" value="CPIJ020290"/>
</dbReference>
<accession>A0A1S4KI50</accession>
<keyword evidence="2" id="KW-1185">Reference proteome</keyword>